<feature type="repeat" description="PPR" evidence="3">
    <location>
        <begin position="475"/>
        <end position="509"/>
    </location>
</feature>
<protein>
    <recommendedName>
        <fullName evidence="4">At1g68980-like TPR repeats domain-containing protein</fullName>
    </recommendedName>
</protein>
<dbReference type="NCBIfam" id="TIGR00756">
    <property type="entry name" value="PPR"/>
    <property type="match status" value="2"/>
</dbReference>
<feature type="repeat" description="PPR" evidence="3">
    <location>
        <begin position="237"/>
        <end position="271"/>
    </location>
</feature>
<feature type="repeat" description="PPR" evidence="3">
    <location>
        <begin position="558"/>
        <end position="592"/>
    </location>
</feature>
<organism evidence="5 6">
    <name type="scientific">Colocasia esculenta</name>
    <name type="common">Wild taro</name>
    <name type="synonym">Arum esculentum</name>
    <dbReference type="NCBI Taxonomy" id="4460"/>
    <lineage>
        <taxon>Eukaryota</taxon>
        <taxon>Viridiplantae</taxon>
        <taxon>Streptophyta</taxon>
        <taxon>Embryophyta</taxon>
        <taxon>Tracheophyta</taxon>
        <taxon>Spermatophyta</taxon>
        <taxon>Magnoliopsida</taxon>
        <taxon>Liliopsida</taxon>
        <taxon>Araceae</taxon>
        <taxon>Aroideae</taxon>
        <taxon>Colocasieae</taxon>
        <taxon>Colocasia</taxon>
    </lineage>
</organism>
<feature type="domain" description="At1g68980-like TPR repeats" evidence="4">
    <location>
        <begin position="73"/>
        <end position="201"/>
    </location>
</feature>
<dbReference type="InterPro" id="IPR057440">
    <property type="entry name" value="At1g68980-like_TPR"/>
</dbReference>
<dbReference type="InterPro" id="IPR002885">
    <property type="entry name" value="PPR_rpt"/>
</dbReference>
<dbReference type="PANTHER" id="PTHR46598:SF3">
    <property type="entry name" value="OS07G0495300 PROTEIN"/>
    <property type="match status" value="1"/>
</dbReference>
<keyword evidence="6" id="KW-1185">Reference proteome</keyword>
<dbReference type="PROSITE" id="PS51375">
    <property type="entry name" value="PPR"/>
    <property type="match status" value="3"/>
</dbReference>
<evidence type="ECO:0000259" key="4">
    <source>
        <dbReference type="Pfam" id="PF25245"/>
    </source>
</evidence>
<dbReference type="AlphaFoldDB" id="A0A843TR27"/>
<reference evidence="5" key="1">
    <citation type="submission" date="2017-07" db="EMBL/GenBank/DDBJ databases">
        <title>Taro Niue Genome Assembly and Annotation.</title>
        <authorList>
            <person name="Atibalentja N."/>
            <person name="Keating K."/>
            <person name="Fields C.J."/>
        </authorList>
    </citation>
    <scope>NUCLEOTIDE SEQUENCE</scope>
    <source>
        <strain evidence="5">Niue_2</strain>
        <tissue evidence="5">Leaf</tissue>
    </source>
</reference>
<dbReference type="Pfam" id="PF25245">
    <property type="entry name" value="TPR_At1g68980"/>
    <property type="match status" value="1"/>
</dbReference>
<gene>
    <name evidence="5" type="ORF">Taro_004210</name>
</gene>
<evidence type="ECO:0000256" key="2">
    <source>
        <dbReference type="ARBA" id="ARBA00022737"/>
    </source>
</evidence>
<name>A0A843TR27_COLES</name>
<evidence type="ECO:0000313" key="5">
    <source>
        <dbReference type="EMBL" id="MQL71903.1"/>
    </source>
</evidence>
<keyword evidence="2" id="KW-0677">Repeat</keyword>
<dbReference type="Proteomes" id="UP000652761">
    <property type="component" value="Unassembled WGS sequence"/>
</dbReference>
<sequence>MQRPFDEMLSSLERLLLHTRSRSQAAAAAAAASAPVRTFIGLRHLSRATVHPHHLSWEGRGGAVPTTAAASSRAKDLVSRIELALKARRVDEAWVAFDALRASGGAGAGAGLLPPQALIGGLITASSYSSDTGRLRRACELAVALSRKRADLLHYDALARLALALARAQMPEPAATVLRVMLERGKLPPAPVWSSAFSHLVKTPVGSHLASGILIELCECFTQCPLDSKRSKLTKPGTTLFNLVLDACLRHGSPLEAQQLIDLMPRTGVVADANTIVAVARVYEMNGHREDLKRLKLHVDSVPSSALLDRHYQQFYGCLLSLHFKFDDIAAAAELVLDLYRRRPKLRTQQSVLGKPSLVQVGSGNLKSGCKMLIEPTLLGCDLVAEPECHFGLIMFTDRGLRPSNTAIAKLIYGFVRLKRVGELSKLLESIHEAVQVSAEDNLISEVILACVGLGWLETAHDILDDMESAGAAVPEATYASLLTAYSKQNLLSEAKVLLRQMRKGGMLENLPDEEAISLCLSEELLPAHNLTDPVSGSCLAKFLDEEAREDDGSRDHLTYEFNSSIFFFCKAKMMEDAVRTFRRMHERRVQPTVQTFSHLTNGYSSLEAYREIAILWGEIKRRLDGGALLADRDLFECLLWNFIRGGYFERAMEIVSCMAEHDMYVDKWKFRREFLRLHENLYRNLNKTDARTDAQSKRLEHVKSFRKWVGIDKVRGMN</sequence>
<comment type="similarity">
    <text evidence="1">Belongs to the PPR family. P subfamily.</text>
</comment>
<evidence type="ECO:0000313" key="6">
    <source>
        <dbReference type="Proteomes" id="UP000652761"/>
    </source>
</evidence>
<dbReference type="EMBL" id="NMUH01000112">
    <property type="protein sequence ID" value="MQL71903.1"/>
    <property type="molecule type" value="Genomic_DNA"/>
</dbReference>
<dbReference type="Gene3D" id="1.25.40.10">
    <property type="entry name" value="Tetratricopeptide repeat domain"/>
    <property type="match status" value="3"/>
</dbReference>
<dbReference type="PANTHER" id="PTHR46598">
    <property type="entry name" value="BNAC05G43320D PROTEIN"/>
    <property type="match status" value="1"/>
</dbReference>
<dbReference type="SMR" id="A0A843TR27"/>
<accession>A0A843TR27</accession>
<dbReference type="Pfam" id="PF13041">
    <property type="entry name" value="PPR_2"/>
    <property type="match status" value="1"/>
</dbReference>
<evidence type="ECO:0000256" key="3">
    <source>
        <dbReference type="PROSITE-ProRule" id="PRU00708"/>
    </source>
</evidence>
<dbReference type="Pfam" id="PF01535">
    <property type="entry name" value="PPR"/>
    <property type="match status" value="2"/>
</dbReference>
<evidence type="ECO:0000256" key="1">
    <source>
        <dbReference type="ARBA" id="ARBA00007626"/>
    </source>
</evidence>
<proteinExistence type="inferred from homology"/>
<dbReference type="InterPro" id="IPR011990">
    <property type="entry name" value="TPR-like_helical_dom_sf"/>
</dbReference>
<dbReference type="OrthoDB" id="783540at2759"/>
<comment type="caution">
    <text evidence="5">The sequence shown here is derived from an EMBL/GenBank/DDBJ whole genome shotgun (WGS) entry which is preliminary data.</text>
</comment>